<proteinExistence type="predicted"/>
<dbReference type="EMBL" id="JYDP01000531">
    <property type="protein sequence ID" value="KRZ00254.1"/>
    <property type="molecule type" value="Genomic_DNA"/>
</dbReference>
<organism evidence="1 2">
    <name type="scientific">Trichinella zimbabwensis</name>
    <dbReference type="NCBI Taxonomy" id="268475"/>
    <lineage>
        <taxon>Eukaryota</taxon>
        <taxon>Metazoa</taxon>
        <taxon>Ecdysozoa</taxon>
        <taxon>Nematoda</taxon>
        <taxon>Enoplea</taxon>
        <taxon>Dorylaimia</taxon>
        <taxon>Trichinellida</taxon>
        <taxon>Trichinellidae</taxon>
        <taxon>Trichinella</taxon>
    </lineage>
</organism>
<gene>
    <name evidence="1" type="ORF">T11_14840</name>
</gene>
<dbReference type="Proteomes" id="UP000055024">
    <property type="component" value="Unassembled WGS sequence"/>
</dbReference>
<reference evidence="1 2" key="1">
    <citation type="submission" date="2015-01" db="EMBL/GenBank/DDBJ databases">
        <title>Evolution of Trichinella species and genotypes.</title>
        <authorList>
            <person name="Korhonen P.K."/>
            <person name="Edoardo P."/>
            <person name="Giuseppe L.R."/>
            <person name="Gasser R.B."/>
        </authorList>
    </citation>
    <scope>NUCLEOTIDE SEQUENCE [LARGE SCALE GENOMIC DNA]</scope>
    <source>
        <strain evidence="1">ISS1029</strain>
    </source>
</reference>
<comment type="caution">
    <text evidence="1">The sequence shown here is derived from an EMBL/GenBank/DDBJ whole genome shotgun (WGS) entry which is preliminary data.</text>
</comment>
<sequence length="94" mass="10549">MLQLSSPRSCKDMYSRKTHLEWNLVKSAKIQRLTKEGIVEPGDPAPCNASRMDNTNCLRLLVGETQEQELHAGDRSIELLFKYSILQEGASSKG</sequence>
<dbReference type="AlphaFoldDB" id="A0A0V1GPV6"/>
<accession>A0A0V1GPV6</accession>
<dbReference type="OrthoDB" id="5937643at2759"/>
<protein>
    <submittedName>
        <fullName evidence="1">Uncharacterized protein</fullName>
    </submittedName>
</protein>
<keyword evidence="2" id="KW-1185">Reference proteome</keyword>
<evidence type="ECO:0000313" key="1">
    <source>
        <dbReference type="EMBL" id="KRZ00254.1"/>
    </source>
</evidence>
<name>A0A0V1GPV6_9BILA</name>
<evidence type="ECO:0000313" key="2">
    <source>
        <dbReference type="Proteomes" id="UP000055024"/>
    </source>
</evidence>